<protein>
    <submittedName>
        <fullName evidence="2">PTS glucitol/sorbitol transporter subunit IIA</fullName>
    </submittedName>
</protein>
<organism evidence="2 3">
    <name type="scientific">Marinilactibacillus psychrotolerans</name>
    <dbReference type="NCBI Taxonomy" id="191770"/>
    <lineage>
        <taxon>Bacteria</taxon>
        <taxon>Bacillati</taxon>
        <taxon>Bacillota</taxon>
        <taxon>Bacilli</taxon>
        <taxon>Lactobacillales</taxon>
        <taxon>Carnobacteriaceae</taxon>
        <taxon>Marinilactibacillus</taxon>
    </lineage>
</organism>
<dbReference type="RefSeq" id="WP_407142311.1">
    <property type="nucleotide sequence ID" value="NZ_JBGQQI010000047.1"/>
</dbReference>
<keyword evidence="3" id="KW-1185">Reference proteome</keyword>
<dbReference type="EMBL" id="JBGQQK010000042">
    <property type="protein sequence ID" value="MFL2103794.1"/>
    <property type="molecule type" value="Genomic_DNA"/>
</dbReference>
<evidence type="ECO:0000256" key="1">
    <source>
        <dbReference type="PROSITE-ProRule" id="PRU00420"/>
    </source>
</evidence>
<dbReference type="PANTHER" id="PTHR40398">
    <property type="entry name" value="PTS SYSTEM GLUCITOL/SORBITOL-SPECIFIC EIIA COMPONENT"/>
    <property type="match status" value="1"/>
</dbReference>
<dbReference type="PROSITE" id="PS51097">
    <property type="entry name" value="PTS_EIIA_TYPE_5"/>
    <property type="match status" value="1"/>
</dbReference>
<dbReference type="PANTHER" id="PTHR40398:SF1">
    <property type="entry name" value="PTS SYSTEM GLUCITOL_SORBITOL-SPECIFIC EIIA COMPONENT"/>
    <property type="match status" value="1"/>
</dbReference>
<dbReference type="Pfam" id="PF03829">
    <property type="entry name" value="PTSIIA_gutA"/>
    <property type="match status" value="1"/>
</dbReference>
<sequence>MKSKVIEIGEAAFFEGEPVVILFGKDAPEDLKEVCVIHEFEEEPPKELLKVGSKLRFGDQEYSIEKIGDVANETLQDLGHISLYFDFEDDQEILPGAAFLSPGNVPAIQEGTTIEFLT</sequence>
<evidence type="ECO:0000313" key="2">
    <source>
        <dbReference type="EMBL" id="MFL2103794.1"/>
    </source>
</evidence>
<feature type="modified residue" description="Phosphohistidine; by HPr" evidence="1">
    <location>
        <position position="38"/>
    </location>
</feature>
<dbReference type="Proteomes" id="UP001625374">
    <property type="component" value="Unassembled WGS sequence"/>
</dbReference>
<dbReference type="InterPro" id="IPR036665">
    <property type="entry name" value="PTS_IIA_glucitol/sorbitol_sf"/>
</dbReference>
<gene>
    <name evidence="2" type="ORF">ACEN37_11060</name>
</gene>
<dbReference type="InterPro" id="IPR004716">
    <property type="entry name" value="PTS_IIA_glucitol/sorbitol-sp"/>
</dbReference>
<accession>A0ABW8UMT7</accession>
<proteinExistence type="predicted"/>
<reference evidence="2 3" key="1">
    <citation type="submission" date="2024-08" db="EMBL/GenBank/DDBJ databases">
        <authorList>
            <person name="Arias E."/>
        </authorList>
    </citation>
    <scope>NUCLEOTIDE SEQUENCE [LARGE SCALE GENOMIC DNA]</scope>
    <source>
        <strain evidence="2 3">FAM 24106</strain>
    </source>
</reference>
<comment type="caution">
    <text evidence="2">The sequence shown here is derived from an EMBL/GenBank/DDBJ whole genome shotgun (WGS) entry which is preliminary data.</text>
</comment>
<dbReference type="Gene3D" id="2.40.33.40">
    <property type="entry name" value="Phosphotransferase system, glucitol/sorbitol-specific IIA component"/>
    <property type="match status" value="1"/>
</dbReference>
<name>A0ABW8UMT7_9LACT</name>
<evidence type="ECO:0000313" key="3">
    <source>
        <dbReference type="Proteomes" id="UP001625374"/>
    </source>
</evidence>
<dbReference type="SUPFAM" id="SSF141530">
    <property type="entry name" value="PTSIIA/GutA-like"/>
    <property type="match status" value="1"/>
</dbReference>